<evidence type="ECO:0000313" key="3">
    <source>
        <dbReference type="EMBL" id="QBG49752.1"/>
    </source>
</evidence>
<dbReference type="CDD" id="cd07719">
    <property type="entry name" value="arylsulfatase_AtsA-like_MBL-fold"/>
    <property type="match status" value="1"/>
</dbReference>
<dbReference type="InterPro" id="IPR001279">
    <property type="entry name" value="Metallo-B-lactamas"/>
</dbReference>
<reference evidence="3" key="1">
    <citation type="submission" date="2018-05" db="EMBL/GenBank/DDBJ databases">
        <title>The double function of a new type of promiscuous enzymes: beta-lactamases with phytase activity.</title>
        <authorList>
            <person name="Castillo Villamizar G.A."/>
            <person name="Nacke H."/>
            <person name="Daniel R."/>
            <person name="Funkner K."/>
            <person name="Foerster K."/>
        </authorList>
    </citation>
    <scope>NUCLEOTIDE SEQUENCE</scope>
</reference>
<dbReference type="InterPro" id="IPR036866">
    <property type="entry name" value="RibonucZ/Hydroxyglut_hydro"/>
</dbReference>
<dbReference type="AlphaFoldDB" id="A0A411PXB6"/>
<sequence>MLATDCMILPMKHLLLAVLIASSLLLTVAARAASPVTQVVVLGSGTPNADPDRSGPAVAVIVNGQGYLVDCGPGIVRRAAAASRQGVPGLEMPKLRTLFLTHLHSDHTLGLPDLIFTPWVLGRTDHLVVYGPRGTSDMTKNILAAWKKDIEVRTEGLEHGNRTGYLVDVHEIQPGMVYKDENVTVTAIGVKHGSWDQSFGYRFQTPDRVIVISGDTSPADSIVQACNGCDVLLHEVYASAPHSEMDSPQWRAYFAAFHTSTGELAAIATRAKPKLLVLYHQMFHGVSEGEMLQEVRDHYAGAVVSAHDLDVY</sequence>
<proteinExistence type="predicted"/>
<dbReference type="Pfam" id="PF12706">
    <property type="entry name" value="Lactamase_B_2"/>
    <property type="match status" value="1"/>
</dbReference>
<dbReference type="PANTHER" id="PTHR46018:SF2">
    <property type="entry name" value="ZINC PHOSPHODIESTERASE ELAC PROTEIN 1"/>
    <property type="match status" value="1"/>
</dbReference>
<dbReference type="Gene3D" id="3.60.15.10">
    <property type="entry name" value="Ribonuclease Z/Hydroxyacylglutathione hydrolase-like"/>
    <property type="match status" value="1"/>
</dbReference>
<name>A0A411PXB6_9ZZZZ</name>
<evidence type="ECO:0000259" key="2">
    <source>
        <dbReference type="SMART" id="SM00849"/>
    </source>
</evidence>
<dbReference type="SUPFAM" id="SSF56281">
    <property type="entry name" value="Metallo-hydrolase/oxidoreductase"/>
    <property type="match status" value="1"/>
</dbReference>
<evidence type="ECO:0000256" key="1">
    <source>
        <dbReference type="ARBA" id="ARBA00022801"/>
    </source>
</evidence>
<accession>A0A411PXB6</accession>
<protein>
    <recommendedName>
        <fullName evidence="2">Metallo-beta-lactamase domain-containing protein</fullName>
    </recommendedName>
</protein>
<dbReference type="InterPro" id="IPR044094">
    <property type="entry name" value="AtsA-like_MBL-fold"/>
</dbReference>
<feature type="domain" description="Metallo-beta-lactamase" evidence="2">
    <location>
        <begin position="54"/>
        <end position="257"/>
    </location>
</feature>
<dbReference type="EMBL" id="MH367836">
    <property type="protein sequence ID" value="QBG49752.1"/>
    <property type="molecule type" value="Genomic_DNA"/>
</dbReference>
<organism evidence="3">
    <name type="scientific">soil metagenome</name>
    <dbReference type="NCBI Taxonomy" id="410658"/>
    <lineage>
        <taxon>unclassified sequences</taxon>
        <taxon>metagenomes</taxon>
        <taxon>ecological metagenomes</taxon>
    </lineage>
</organism>
<keyword evidence="1" id="KW-0378">Hydrolase</keyword>
<dbReference type="SMART" id="SM00849">
    <property type="entry name" value="Lactamase_B"/>
    <property type="match status" value="1"/>
</dbReference>
<dbReference type="PANTHER" id="PTHR46018">
    <property type="entry name" value="ZINC PHOSPHODIESTERASE ELAC PROTEIN 1"/>
    <property type="match status" value="1"/>
</dbReference>
<dbReference type="GO" id="GO:0042781">
    <property type="term" value="F:3'-tRNA processing endoribonuclease activity"/>
    <property type="evidence" value="ECO:0007669"/>
    <property type="project" value="TreeGrafter"/>
</dbReference>